<gene>
    <name evidence="6" type="ORF">PSm6_53570</name>
</gene>
<accession>A0ABM7LH70</accession>
<dbReference type="Pfam" id="PF00106">
    <property type="entry name" value="adh_short"/>
    <property type="match status" value="1"/>
</dbReference>
<proteinExistence type="inferred from homology"/>
<keyword evidence="3" id="KW-0808">Transferase</keyword>
<sequence length="656" mass="68039">MQIENRTFLITGGGSGLGLATARTLLQQGARVLLVDINAEAGAARAAELGDNARFQRADITREDEAQAAVAAAIEAFGALHGLVNCAGIAPAEKVLGRKGVHGLESFRRVVEVNLIGSFNMLRLAAEAMAGNEPNEEGERGVAINTASVAAFDGQMGQAAYSASKGGVAAMTLPLARDLARSGIRVMCIAPGIFETPMMAGMPRRCAIPWPPTCPSRRAWGARTSTPPWPLTSSATPCSTARSSAWMARCAWPRNKEPVMNAKIDPIVIVSAARTPMGGFLGDLREMTAAELGAAAIAAALARAGLAADAVDEVLMGCVLQAGQGQAPARQAALGAGLPQGVVCSTVNKMCGSGMKAAMLGHDLLAAGSADVVIAGGMESMSNAPYLLERARSGYRMGHGKVLDHMFLDGLEDAYDKGRLMGTFAEDCAQSYGFTREQQDAFAIESLTRAQKALTEGRFAAETVAVQARAGRELRSIEADEQPPKARLDKIPTLKPAFREGGSVTAANSSSISDGAAALLLMRLSEADKRGLAPLARIAGHASFAQAPGLFTTAPVGSIQRLLARTGWNLGDVDLFEINEAFAVVPMVAMHDLGIAHERLNVHGGACALGHPIGASGARVLVTLLGALSQYGLKRGVASVCIGGGEATAVAIERLD</sequence>
<comment type="similarity">
    <text evidence="2">Belongs to the thiolase-like superfamily. Thiolase family.</text>
</comment>
<evidence type="ECO:0000256" key="1">
    <source>
        <dbReference type="ARBA" id="ARBA00006484"/>
    </source>
</evidence>
<dbReference type="Gene3D" id="3.40.47.10">
    <property type="match status" value="2"/>
</dbReference>
<evidence type="ECO:0000256" key="3">
    <source>
        <dbReference type="ARBA" id="ARBA00022679"/>
    </source>
</evidence>
<dbReference type="NCBIfam" id="TIGR01930">
    <property type="entry name" value="AcCoA-C-Actrans"/>
    <property type="match status" value="1"/>
</dbReference>
<dbReference type="InterPro" id="IPR002155">
    <property type="entry name" value="Thiolase"/>
</dbReference>
<dbReference type="InterPro" id="IPR057326">
    <property type="entry name" value="KR_dom"/>
</dbReference>
<keyword evidence="7" id="KW-1185">Reference proteome</keyword>
<dbReference type="CDD" id="cd00751">
    <property type="entry name" value="thiolase"/>
    <property type="match status" value="1"/>
</dbReference>
<dbReference type="InterPro" id="IPR036291">
    <property type="entry name" value="NAD(P)-bd_dom_sf"/>
</dbReference>
<reference evidence="6" key="1">
    <citation type="submission" date="2020-05" db="EMBL/GenBank/DDBJ databases">
        <title>Complete genome sequence of Pseudomonas sp. Sm006.</title>
        <authorList>
            <person name="Takeuchi K."/>
            <person name="Someya N."/>
        </authorList>
    </citation>
    <scope>NUCLEOTIDE SEQUENCE</scope>
    <source>
        <strain evidence="6">Sm006</strain>
    </source>
</reference>
<dbReference type="SUPFAM" id="SSF53901">
    <property type="entry name" value="Thiolase-like"/>
    <property type="match status" value="2"/>
</dbReference>
<dbReference type="PRINTS" id="PR00081">
    <property type="entry name" value="GDHRDH"/>
</dbReference>
<dbReference type="Pfam" id="PF00108">
    <property type="entry name" value="Thiolase_N"/>
    <property type="match status" value="1"/>
</dbReference>
<evidence type="ECO:0000313" key="6">
    <source>
        <dbReference type="EMBL" id="BCD88950.1"/>
    </source>
</evidence>
<evidence type="ECO:0000259" key="5">
    <source>
        <dbReference type="SMART" id="SM00822"/>
    </source>
</evidence>
<dbReference type="SMART" id="SM00822">
    <property type="entry name" value="PKS_KR"/>
    <property type="match status" value="1"/>
</dbReference>
<evidence type="ECO:0000313" key="7">
    <source>
        <dbReference type="Proteomes" id="UP001064896"/>
    </source>
</evidence>
<dbReference type="InterPro" id="IPR002347">
    <property type="entry name" value="SDR_fam"/>
</dbReference>
<dbReference type="InterPro" id="IPR020616">
    <property type="entry name" value="Thiolase_N"/>
</dbReference>
<dbReference type="InterPro" id="IPR020610">
    <property type="entry name" value="Thiolase_AS"/>
</dbReference>
<dbReference type="InterPro" id="IPR016039">
    <property type="entry name" value="Thiolase-like"/>
</dbReference>
<dbReference type="InterPro" id="IPR020904">
    <property type="entry name" value="Sc_DH/Rdtase_CS"/>
</dbReference>
<dbReference type="PROSITE" id="PS00061">
    <property type="entry name" value="ADH_SHORT"/>
    <property type="match status" value="1"/>
</dbReference>
<organism evidence="6 7">
    <name type="scientific">Pseudomonas solani</name>
    <dbReference type="NCBI Taxonomy" id="2731552"/>
    <lineage>
        <taxon>Bacteria</taxon>
        <taxon>Pseudomonadati</taxon>
        <taxon>Pseudomonadota</taxon>
        <taxon>Gammaproteobacteria</taxon>
        <taxon>Pseudomonadales</taxon>
        <taxon>Pseudomonadaceae</taxon>
        <taxon>Pseudomonas</taxon>
    </lineage>
</organism>
<feature type="domain" description="Ketoreductase" evidence="5">
    <location>
        <begin position="6"/>
        <end position="192"/>
    </location>
</feature>
<dbReference type="EMBL" id="AP023081">
    <property type="protein sequence ID" value="BCD88950.1"/>
    <property type="molecule type" value="Genomic_DNA"/>
</dbReference>
<dbReference type="Gene3D" id="3.40.50.720">
    <property type="entry name" value="NAD(P)-binding Rossmann-like Domain"/>
    <property type="match status" value="1"/>
</dbReference>
<protein>
    <recommendedName>
        <fullName evidence="5">Ketoreductase domain-containing protein</fullName>
    </recommendedName>
</protein>
<dbReference type="PRINTS" id="PR00080">
    <property type="entry name" value="SDRFAMILY"/>
</dbReference>
<dbReference type="Proteomes" id="UP001064896">
    <property type="component" value="Chromosome"/>
</dbReference>
<dbReference type="PANTHER" id="PTHR18919:SF138">
    <property type="entry name" value="ACETYL-COA C-ACETYLTRANSFERASE"/>
    <property type="match status" value="1"/>
</dbReference>
<name>A0ABM7LH70_9PSED</name>
<dbReference type="InterPro" id="IPR020617">
    <property type="entry name" value="Thiolase_C"/>
</dbReference>
<evidence type="ECO:0000256" key="4">
    <source>
        <dbReference type="ARBA" id="ARBA00023315"/>
    </source>
</evidence>
<keyword evidence="4" id="KW-0012">Acyltransferase</keyword>
<dbReference type="SUPFAM" id="SSF51735">
    <property type="entry name" value="NAD(P)-binding Rossmann-fold domains"/>
    <property type="match status" value="1"/>
</dbReference>
<dbReference type="Pfam" id="PF02803">
    <property type="entry name" value="Thiolase_C"/>
    <property type="match status" value="1"/>
</dbReference>
<evidence type="ECO:0000256" key="2">
    <source>
        <dbReference type="ARBA" id="ARBA00010982"/>
    </source>
</evidence>
<dbReference type="PANTHER" id="PTHR18919">
    <property type="entry name" value="ACETYL-COA C-ACYLTRANSFERASE"/>
    <property type="match status" value="1"/>
</dbReference>
<dbReference type="PROSITE" id="PS00099">
    <property type="entry name" value="THIOLASE_3"/>
    <property type="match status" value="1"/>
</dbReference>
<comment type="similarity">
    <text evidence="1">Belongs to the short-chain dehydrogenases/reductases (SDR) family.</text>
</comment>